<organism evidence="1 2">
    <name type="scientific">Fluviicola taffensis (strain DSM 16823 / NCIMB 13979 / RW262)</name>
    <dbReference type="NCBI Taxonomy" id="755732"/>
    <lineage>
        <taxon>Bacteria</taxon>
        <taxon>Pseudomonadati</taxon>
        <taxon>Bacteroidota</taxon>
        <taxon>Flavobacteriia</taxon>
        <taxon>Flavobacteriales</taxon>
        <taxon>Crocinitomicaceae</taxon>
        <taxon>Fluviicola</taxon>
    </lineage>
</organism>
<dbReference type="KEGG" id="fte:Fluta_0432"/>
<evidence type="ECO:0008006" key="3">
    <source>
        <dbReference type="Google" id="ProtNLM"/>
    </source>
</evidence>
<reference evidence="2" key="2">
    <citation type="submission" date="2011-02" db="EMBL/GenBank/DDBJ databases">
        <title>The complete genome of Fluviicola taffensis DSM 16823.</title>
        <authorList>
            <consortium name="US DOE Joint Genome Institute (JGI-PGF)"/>
            <person name="Lucas S."/>
            <person name="Copeland A."/>
            <person name="Lapidus A."/>
            <person name="Bruce D."/>
            <person name="Goodwin L."/>
            <person name="Pitluck S."/>
            <person name="Kyrpides N."/>
            <person name="Mavromatis K."/>
            <person name="Ivanova N."/>
            <person name="Mikhailova N."/>
            <person name="Pagani I."/>
            <person name="Chertkov O."/>
            <person name="Detter J.C."/>
            <person name="Han C."/>
            <person name="Tapia R."/>
            <person name="Land M."/>
            <person name="Hauser L."/>
            <person name="Markowitz V."/>
            <person name="Cheng J.-F."/>
            <person name="Hugenholtz P."/>
            <person name="Woyke T."/>
            <person name="Wu D."/>
            <person name="Tindall B."/>
            <person name="Pomrenke H.G."/>
            <person name="Brambilla E."/>
            <person name="Klenk H.-P."/>
            <person name="Eisen J.A."/>
        </authorList>
    </citation>
    <scope>NUCLEOTIDE SEQUENCE [LARGE SCALE GENOMIC DNA]</scope>
    <source>
        <strain evidence="2">DSM 16823 / RW262 / RW262</strain>
    </source>
</reference>
<proteinExistence type="predicted"/>
<name>F2IEX3_FLUTR</name>
<keyword evidence="2" id="KW-1185">Reference proteome</keyword>
<sequence length="241" mass="28265">MKYFQNKIKVVLIGLINLISFQSCLQVKVNDKDSILSVISFFKVANHLTIDSLVCNNRIDSFRVAQMFNIPVYDVKYYELYYNISGFPQYVDWYEIGETRFISKRGLLTIRALNKIGSISVNMRKVKSTLTDNNFGVSKIVFTNQYEGNYIDRWFGNRKIDFYLNFRLIDRSGNYPSFYKSVSYIDPFSATQEEEYNTILMLAFWSEPSDRPNNLTMRRNILLDPYVQEVSSCEILSPIQH</sequence>
<reference evidence="1 2" key="1">
    <citation type="journal article" date="2011" name="Stand. Genomic Sci.">
        <title>Complete genome sequence of the gliding freshwater bacterium Fluviicola taffensis type strain (RW262).</title>
        <authorList>
            <person name="Woyke T."/>
            <person name="Chertkov O."/>
            <person name="Lapidus A."/>
            <person name="Nolan M."/>
            <person name="Lucas S."/>
            <person name="Del Rio T.G."/>
            <person name="Tice H."/>
            <person name="Cheng J.F."/>
            <person name="Tapia R."/>
            <person name="Han C."/>
            <person name="Goodwin L."/>
            <person name="Pitluck S."/>
            <person name="Liolios K."/>
            <person name="Pagani I."/>
            <person name="Ivanova N."/>
            <person name="Huntemann M."/>
            <person name="Mavromatis K."/>
            <person name="Mikhailova N."/>
            <person name="Pati A."/>
            <person name="Chen A."/>
            <person name="Palaniappan K."/>
            <person name="Land M."/>
            <person name="Hauser L."/>
            <person name="Brambilla E.M."/>
            <person name="Rohde M."/>
            <person name="Mwirichia R."/>
            <person name="Sikorski J."/>
            <person name="Tindall B.J."/>
            <person name="Goker M."/>
            <person name="Bristow J."/>
            <person name="Eisen J.A."/>
            <person name="Markowitz V."/>
            <person name="Hugenholtz P."/>
            <person name="Klenk H.P."/>
            <person name="Kyrpides N.C."/>
        </authorList>
    </citation>
    <scope>NUCLEOTIDE SEQUENCE [LARGE SCALE GENOMIC DNA]</scope>
    <source>
        <strain evidence="2">DSM 16823 / RW262 / RW262</strain>
    </source>
</reference>
<dbReference type="PROSITE" id="PS51257">
    <property type="entry name" value="PROKAR_LIPOPROTEIN"/>
    <property type="match status" value="1"/>
</dbReference>
<accession>F2IEX3</accession>
<dbReference type="Proteomes" id="UP000007463">
    <property type="component" value="Chromosome"/>
</dbReference>
<gene>
    <name evidence="1" type="ordered locus">Fluta_0432</name>
</gene>
<protein>
    <recommendedName>
        <fullName evidence="3">Lipoprotein</fullName>
    </recommendedName>
</protein>
<dbReference type="AlphaFoldDB" id="F2IEX3"/>
<dbReference type="HOGENOM" id="CLU_1150521_0_0_10"/>
<dbReference type="STRING" id="755732.Fluta_0432"/>
<evidence type="ECO:0000313" key="2">
    <source>
        <dbReference type="Proteomes" id="UP000007463"/>
    </source>
</evidence>
<evidence type="ECO:0000313" key="1">
    <source>
        <dbReference type="EMBL" id="AEA42438.1"/>
    </source>
</evidence>
<dbReference type="EMBL" id="CP002542">
    <property type="protein sequence ID" value="AEA42438.1"/>
    <property type="molecule type" value="Genomic_DNA"/>
</dbReference>
<dbReference type="RefSeq" id="WP_013685212.1">
    <property type="nucleotide sequence ID" value="NC_015321.1"/>
</dbReference>